<dbReference type="SUPFAM" id="SSF52058">
    <property type="entry name" value="L domain-like"/>
    <property type="match status" value="1"/>
</dbReference>
<evidence type="ECO:0000313" key="3">
    <source>
        <dbReference type="EMBL" id="CAD8675145.1"/>
    </source>
</evidence>
<dbReference type="AlphaFoldDB" id="A0A7S0WNL5"/>
<reference evidence="3" key="1">
    <citation type="submission" date="2021-01" db="EMBL/GenBank/DDBJ databases">
        <authorList>
            <person name="Corre E."/>
            <person name="Pelletier E."/>
            <person name="Niang G."/>
            <person name="Scheremetjew M."/>
            <person name="Finn R."/>
            <person name="Kale V."/>
            <person name="Holt S."/>
            <person name="Cochrane G."/>
            <person name="Meng A."/>
            <person name="Brown T."/>
            <person name="Cohen L."/>
        </authorList>
    </citation>
    <scope>NUCLEOTIDE SEQUENCE</scope>
    <source>
        <strain evidence="3">SAG 11-49</strain>
    </source>
</reference>
<dbReference type="GO" id="GO:0005930">
    <property type="term" value="C:axoneme"/>
    <property type="evidence" value="ECO:0007669"/>
    <property type="project" value="UniProtKB-SubCell"/>
</dbReference>
<dbReference type="InterPro" id="IPR042655">
    <property type="entry name" value="LRC72"/>
</dbReference>
<comment type="subcellular location">
    <subcellularLocation>
        <location evidence="1">Cytoplasm</location>
        <location evidence="1">Cytoskeleton</location>
        <location evidence="1">Cilium axoneme</location>
    </subcellularLocation>
</comment>
<dbReference type="Gene3D" id="3.80.10.10">
    <property type="entry name" value="Ribonuclease Inhibitor"/>
    <property type="match status" value="1"/>
</dbReference>
<accession>A0A7S0WNL5</accession>
<evidence type="ECO:0000256" key="2">
    <source>
        <dbReference type="SAM" id="MobiDB-lite"/>
    </source>
</evidence>
<dbReference type="SMART" id="SM00365">
    <property type="entry name" value="LRR_SD22"/>
    <property type="match status" value="3"/>
</dbReference>
<organism evidence="3">
    <name type="scientific">Chlamydomonas leiostraca</name>
    <dbReference type="NCBI Taxonomy" id="1034604"/>
    <lineage>
        <taxon>Eukaryota</taxon>
        <taxon>Viridiplantae</taxon>
        <taxon>Chlorophyta</taxon>
        <taxon>core chlorophytes</taxon>
        <taxon>Chlorophyceae</taxon>
        <taxon>CS clade</taxon>
        <taxon>Chlamydomonadales</taxon>
        <taxon>Chlamydomonadaceae</taxon>
        <taxon>Chlamydomonas</taxon>
    </lineage>
</organism>
<dbReference type="InterPro" id="IPR032675">
    <property type="entry name" value="LRR_dom_sf"/>
</dbReference>
<gene>
    <name evidence="3" type="ORF">CLEI1391_LOCUS6742</name>
</gene>
<dbReference type="Pfam" id="PF14580">
    <property type="entry name" value="LRR_9"/>
    <property type="match status" value="1"/>
</dbReference>
<dbReference type="InterPro" id="IPR001611">
    <property type="entry name" value="Leu-rich_rpt"/>
</dbReference>
<name>A0A7S0WNL5_9CHLO</name>
<sequence length="390" mass="43335">MAQGAGPVISQPGKELVGEGKNMKYVKECKELYLGGKGIEKIRGFEPFVNLECLWLNSNKLKKINNLDQNFRIKALYAQDNQICTLKGSLECFHFLETLDLSNNQLRDLDKLVRVLERFKFLKSLNLTGNPCCEEPDYRLLLVHRLPSLRVLDQHVVADMERRKAAGTIGSDVATLTVAFGRRQPKYDPAWDDKVPVKSVLEQELAKEAAAVRDARSAAAYEAETALFRHNPHPEIPRGRTLPPNAGVRKALEAWATASYPGPGQGQDGGRRSGLKPPGSARASQFTSFATTNMSAASASAFFVTQQAHMAAERLGVVRDAVQPSPYVAKDTLTLYNCKPGRSELQEAGTRMFAIPIGGIKFDEDRYHAFVTTRTMGREKWELSKTQLRI</sequence>
<dbReference type="EMBL" id="HBFB01011911">
    <property type="protein sequence ID" value="CAD8675145.1"/>
    <property type="molecule type" value="Transcribed_RNA"/>
</dbReference>
<proteinExistence type="predicted"/>
<dbReference type="PROSITE" id="PS51450">
    <property type="entry name" value="LRR"/>
    <property type="match status" value="2"/>
</dbReference>
<evidence type="ECO:0000256" key="1">
    <source>
        <dbReference type="ARBA" id="ARBA00004430"/>
    </source>
</evidence>
<feature type="region of interest" description="Disordered" evidence="2">
    <location>
        <begin position="258"/>
        <end position="284"/>
    </location>
</feature>
<protein>
    <submittedName>
        <fullName evidence="3">Uncharacterized protein</fullName>
    </submittedName>
</protein>
<dbReference type="PANTHER" id="PTHR46759:SF1">
    <property type="entry name" value="LEUCINE-RICH REPEAT-CONTAINING PROTEIN 72"/>
    <property type="match status" value="1"/>
</dbReference>
<dbReference type="PANTHER" id="PTHR46759">
    <property type="entry name" value="LEUCINE-RICH REPEAT-CONTAINING PROTEIN 72"/>
    <property type="match status" value="1"/>
</dbReference>